<protein>
    <submittedName>
        <fullName evidence="2">Uncharacterized protein</fullName>
    </submittedName>
</protein>
<organism evidence="2">
    <name type="scientific">Populus trichocarpa</name>
    <name type="common">Western balsam poplar</name>
    <name type="synonym">Populus balsamifera subsp. trichocarpa</name>
    <dbReference type="NCBI Taxonomy" id="3694"/>
    <lineage>
        <taxon>Eukaryota</taxon>
        <taxon>Viridiplantae</taxon>
        <taxon>Streptophyta</taxon>
        <taxon>Embryophyta</taxon>
        <taxon>Tracheophyta</taxon>
        <taxon>Spermatophyta</taxon>
        <taxon>Magnoliopsida</taxon>
        <taxon>eudicotyledons</taxon>
        <taxon>Gunneridae</taxon>
        <taxon>Pentapetalae</taxon>
        <taxon>rosids</taxon>
        <taxon>fabids</taxon>
        <taxon>Malpighiales</taxon>
        <taxon>Salicaceae</taxon>
        <taxon>Saliceae</taxon>
        <taxon>Populus</taxon>
    </lineage>
</organism>
<reference evidence="2" key="1">
    <citation type="journal article" date="2006" name="Science">
        <title>The genome of black cottonwood, Populus trichocarpa (Torr. &amp; Gray).</title>
        <authorList>
            <person name="Tuskan G.A."/>
            <person name="Difazio S."/>
            <person name="Jansson S."/>
            <person name="Bohlmann J."/>
            <person name="Grigoriev I."/>
            <person name="Hellsten U."/>
            <person name="Putnam N."/>
            <person name="Ralph S."/>
            <person name="Rombauts S."/>
            <person name="Salamov A."/>
            <person name="Schein J."/>
            <person name="Sterck L."/>
            <person name="Aerts A."/>
            <person name="Bhalerao R.R."/>
            <person name="Bhalerao R.P."/>
            <person name="Blaudez D."/>
            <person name="Boerjan W."/>
            <person name="Brun A."/>
            <person name="Brunner A."/>
            <person name="Busov V."/>
            <person name="Campbell M."/>
            <person name="Carlson J."/>
            <person name="Chalot M."/>
            <person name="Chapman J."/>
            <person name="Chen G.L."/>
            <person name="Cooper D."/>
            <person name="Coutinho P.M."/>
            <person name="Couturier J."/>
            <person name="Covert S."/>
            <person name="Cronk Q."/>
            <person name="Cunningham R."/>
            <person name="Davis J."/>
            <person name="Degroeve S."/>
            <person name="Dejardin A."/>
            <person name="Depamphilis C."/>
            <person name="Detter J."/>
            <person name="Dirks B."/>
            <person name="Dubchak I."/>
            <person name="Duplessis S."/>
            <person name="Ehlting J."/>
            <person name="Ellis B."/>
            <person name="Gendler K."/>
            <person name="Goodstein D."/>
            <person name="Gribskov M."/>
            <person name="Grimwood J."/>
            <person name="Groover A."/>
            <person name="Gunter L."/>
            <person name="Hamberger B."/>
            <person name="Heinze B."/>
            <person name="Helariutta Y."/>
            <person name="Henrissat B."/>
            <person name="Holligan D."/>
            <person name="Holt R."/>
            <person name="Huang W."/>
            <person name="Islam-Faridi N."/>
            <person name="Jones S."/>
            <person name="Jones-Rhoades M."/>
            <person name="Jorgensen R."/>
            <person name="Joshi C."/>
            <person name="Kangasjarvi J."/>
            <person name="Karlsson J."/>
            <person name="Kelleher C."/>
            <person name="Kirkpatrick R."/>
            <person name="Kirst M."/>
            <person name="Kohler A."/>
            <person name="Kalluri U."/>
            <person name="Larimer F."/>
            <person name="Leebens-Mack J."/>
            <person name="Leple J.C."/>
            <person name="Locascio P."/>
            <person name="Lou Y."/>
            <person name="Lucas S."/>
            <person name="Martin F."/>
            <person name="Montanini B."/>
            <person name="Napoli C."/>
            <person name="Nelson D.R."/>
            <person name="Nelson C."/>
            <person name="Nieminen K."/>
            <person name="Nilsson O."/>
            <person name="Pereda V."/>
            <person name="Peter G."/>
            <person name="Philippe R."/>
            <person name="Pilate G."/>
            <person name="Poliakov A."/>
            <person name="Razumovskaya J."/>
            <person name="Richardson P."/>
            <person name="Rinaldi C."/>
            <person name="Ritland K."/>
            <person name="Rouze P."/>
            <person name="Ryaboy D."/>
            <person name="Schmutz J."/>
            <person name="Schrader J."/>
            <person name="Segerman B."/>
            <person name="Shin H."/>
            <person name="Siddiqui A."/>
            <person name="Sterky F."/>
            <person name="Terry A."/>
            <person name="Tsai C.J."/>
            <person name="Uberbacher E."/>
            <person name="Unneberg P."/>
            <person name="Vahala J."/>
            <person name="Wall K."/>
            <person name="Wessler S."/>
            <person name="Yang G."/>
            <person name="Yin T."/>
            <person name="Douglas C."/>
            <person name="Marra M."/>
            <person name="Sandberg G."/>
            <person name="Van de Peer Y."/>
            <person name="Rokhsar D."/>
        </authorList>
    </citation>
    <scope>NUCLEOTIDE SEQUENCE [LARGE SCALE GENOMIC DNA]</scope>
    <source>
        <strain evidence="2">Nisqually-1</strain>
    </source>
</reference>
<accession>A0A3N7G317</accession>
<evidence type="ECO:0000256" key="1">
    <source>
        <dbReference type="SAM" id="MobiDB-lite"/>
    </source>
</evidence>
<name>A0A3N7G317_POPTR</name>
<feature type="compositionally biased region" description="Acidic residues" evidence="1">
    <location>
        <begin position="9"/>
        <end position="25"/>
    </location>
</feature>
<feature type="region of interest" description="Disordered" evidence="1">
    <location>
        <begin position="1"/>
        <end position="33"/>
    </location>
</feature>
<reference evidence="2" key="2">
    <citation type="submission" date="2017-07" db="EMBL/GenBank/DDBJ databases">
        <title>WGS assembly of Populus trichocarpa.</title>
        <authorList>
            <person name="Tuskan G."/>
            <person name="Difazio S."/>
            <person name="Jansson S."/>
            <person name="Bohlmann J."/>
            <person name="Grigoriev I."/>
            <person name="Hellsten U."/>
            <person name="Putnam N."/>
            <person name="Ralph S."/>
            <person name="Rombauts S."/>
            <person name="Salamov A."/>
            <person name="Schein J."/>
            <person name="Sterck L."/>
            <person name="Aerts A."/>
            <person name="Bhalerao R."/>
            <person name="Bhalerao R."/>
            <person name="Blaudez D."/>
            <person name="Boerjan W."/>
            <person name="Brun A."/>
            <person name="Brunner A."/>
            <person name="Busov V."/>
            <person name="Campbell M."/>
            <person name="Carlson J."/>
            <person name="Chalot M."/>
            <person name="Chapman J."/>
            <person name="Chen G."/>
            <person name="Cooper D."/>
            <person name="Coutinho P."/>
            <person name="Couturier J."/>
            <person name="Covert S."/>
            <person name="Cronk Q."/>
            <person name="Cunningham R."/>
            <person name="Davis J."/>
            <person name="Degroeve S."/>
            <person name="Dejardin A."/>
            <person name="Depamphilis C."/>
            <person name="Detter J."/>
            <person name="Dirks B."/>
            <person name="Dubchak I."/>
            <person name="Duplessis S."/>
            <person name="Ehlting J."/>
            <person name="Ellis B."/>
            <person name="Gendler K."/>
            <person name="Goodstein D."/>
            <person name="Gribskov M."/>
            <person name="Grimwood J."/>
            <person name="Groover A."/>
            <person name="Gunter L."/>
            <person name="Hamberger B."/>
            <person name="Heinze B."/>
            <person name="Helariutta Y."/>
            <person name="Henrissat B."/>
            <person name="Holligan D."/>
            <person name="Holt R."/>
            <person name="Huang W."/>
            <person name="Islam-Faridi N."/>
            <person name="Jones S."/>
            <person name="Jones-Rhoades M."/>
            <person name="Jorgensen R."/>
            <person name="Joshi C."/>
            <person name="Kangasjarvi J."/>
            <person name="Karlsson J."/>
            <person name="Kelleher C."/>
            <person name="Kirkpatrick R."/>
            <person name="Kirst M."/>
            <person name="Kohler A."/>
            <person name="Kalluri U."/>
            <person name="Larimer F."/>
            <person name="Leebens-Mack J."/>
            <person name="Leple J."/>
            <person name="Locascio P."/>
            <person name="Lou Y."/>
            <person name="Lucas S."/>
            <person name="Martin F."/>
            <person name="Montanini B."/>
            <person name="Napoli C."/>
            <person name="Nelson D."/>
            <person name="Nelson C."/>
            <person name="Nieminen K."/>
            <person name="Nilsson O."/>
            <person name="Pereda V."/>
            <person name="Peter G."/>
            <person name="Philippe R."/>
            <person name="Pilate G."/>
            <person name="Poliakov A."/>
            <person name="Razumovskaya J."/>
            <person name="Richardson P."/>
            <person name="Rinaldi C."/>
            <person name="Ritland K."/>
            <person name="Rouze P."/>
            <person name="Ryaboy D."/>
            <person name="Schmutz J."/>
            <person name="Schrader J."/>
            <person name="Segerman B."/>
            <person name="Shin H."/>
            <person name="Siddiqui A."/>
            <person name="Sterky F."/>
            <person name="Terry A."/>
            <person name="Tsai C."/>
            <person name="Uberbacher E."/>
            <person name="Unneberg P."/>
            <person name="Vahala J."/>
            <person name="Wall K."/>
            <person name="Wessler S."/>
            <person name="Yang G."/>
            <person name="Yin T."/>
            <person name="Douglas C."/>
            <person name="Marra M."/>
            <person name="Sandberg G."/>
            <person name="Van De Peer Y."/>
            <person name="Rokhsar D."/>
        </authorList>
    </citation>
    <scope>NUCLEOTIDE SEQUENCE</scope>
    <source>
        <strain evidence="2">Nisqually-1</strain>
    </source>
</reference>
<dbReference type="EMBL" id="KZ623343">
    <property type="protein sequence ID" value="RQO93131.1"/>
    <property type="molecule type" value="Genomic_DNA"/>
</dbReference>
<gene>
    <name evidence="2" type="ORF">POPTR_T011851</name>
</gene>
<sequence length="59" mass="6626">MESIASVSEIEDDNERVDASEDETNDHENKFSDICEFPSLASFESNKSDFQTSSFSPDD</sequence>
<dbReference type="AlphaFoldDB" id="A0A3N7G317"/>
<dbReference type="EMBL" id="KZ623343">
    <property type="protein sequence ID" value="RQO93130.1"/>
    <property type="molecule type" value="Genomic_DNA"/>
</dbReference>
<evidence type="ECO:0000313" key="2">
    <source>
        <dbReference type="EMBL" id="RQO93131.1"/>
    </source>
</evidence>
<proteinExistence type="predicted"/>